<dbReference type="Pfam" id="PF21788">
    <property type="entry name" value="TNP-like_GBD"/>
    <property type="match status" value="1"/>
</dbReference>
<sequence length="936" mass="105870">MSCDETPAVQAGIDMESPKTQSGPEEARCSPFESLCGEIQQSFLPSDSWGRHKLELDGAKSVVFSQMKRVKKLDCSSSEKPSGTRAVTTFVNPRIVEIDEKMKANVVLMGQSIPVTRLQYSSSLTTKEEVRALLKHVDEVNICSGGPSPLEFPHVEPESAYIDICQKWRHKKCCMILSGDSPSCEKCVNLANTLRTRKKRMEEKKRLSKPGRLRLPSLQKNNANVAALRRANYALKRSKNRLLKRFSELSKEVKQARDKLQQVSEEGIETILNRPDFPAAQLTVVKECIAAAKVANKKGRRYTEEWLLMCLLLHIRSPSAYCFLRDNNVLPLPCATTVRKYLSMVRVKCGFDTRFFSAFKKKMATKDEFQRRGILVFDEMKVRKEMRVHAKSMTYSGFTDFGDTAAASDDLADHGLVFTFRSFGDRYSQPIAVFASKGPTKGITLAQLILKAILLLEEAGAFVDAIVCDGASTNRLMWKEFGVSGALQNTKHFFTHPADDKRNVFVFSDAPHLIKCVRNRLHAQKVLRVGGEWVHWAHFDKLFVEDTKQAGNLRVCPKITFAHVNPSPTERMRVKLATQLFSHSVAKGLEFYSKRGTKGLENVKGTVAFSLRFNELFDALNRRIPKEGIRLGSRDLRVLASSLHWLNKWEKEVTTGAIPPSNFLTTQTAEGLRVTILSTLELCRFLLKECNCKYVLSEKFNQDVLERFFGIIRQAGGQNDHPSMPTFLQLYNMLSVYSLIKPPKFGNCEVEASESPPVLTLSDLKVVFTEGDKAETLLQQLKNKLDGLVSADIECEDVFDHAHGMPEAVDCIIYYLCGFVCRKLLKNTTCLKCRESLVEETQVHQQVESALVDCKSKGGLLHPKRATFRLLRAAEAAFQEQSTCRNAYELALESMLENYTFQFPCPEHKEEVMASLLHNYLSMRMRQLCKQKRKIK</sequence>
<dbReference type="Pfam" id="PF21789">
    <property type="entry name" value="TNP-like_RNaseH_C"/>
    <property type="match status" value="1"/>
</dbReference>
<protein>
    <recommendedName>
        <fullName evidence="8">Transposable element</fullName>
    </recommendedName>
</protein>
<dbReference type="Proteomes" id="UP000821853">
    <property type="component" value="Chromosome 8"/>
</dbReference>
<dbReference type="OrthoDB" id="6502489at2759"/>
<dbReference type="Pfam" id="PF21787">
    <property type="entry name" value="TNP-like_RNaseH_N"/>
    <property type="match status" value="1"/>
</dbReference>
<feature type="coiled-coil region" evidence="1">
    <location>
        <begin position="239"/>
        <end position="266"/>
    </location>
</feature>
<keyword evidence="7" id="KW-1185">Reference proteome</keyword>
<feature type="domain" description="Transposable element P transposase-like GTP-binding insertion" evidence="4">
    <location>
        <begin position="512"/>
        <end position="625"/>
    </location>
</feature>
<feature type="domain" description="Transposable element P transposase-like RNase H" evidence="3">
    <location>
        <begin position="348"/>
        <end position="482"/>
    </location>
</feature>
<dbReference type="PANTHER" id="PTHR47577">
    <property type="entry name" value="THAP DOMAIN-CONTAINING PROTEIN 6"/>
    <property type="match status" value="1"/>
</dbReference>
<dbReference type="VEuPathDB" id="VectorBase:HLOH_043373"/>
<dbReference type="PANTHER" id="PTHR47577:SF2">
    <property type="entry name" value="THAP DOMAIN CONTAINING 9"/>
    <property type="match status" value="1"/>
</dbReference>
<proteinExistence type="predicted"/>
<gene>
    <name evidence="6" type="ORF">HPB48_022533</name>
</gene>
<dbReference type="AlphaFoldDB" id="A0A9J6GWY7"/>
<comment type="caution">
    <text evidence="6">The sequence shown here is derived from an EMBL/GenBank/DDBJ whole genome shotgun (WGS) entry which is preliminary data.</text>
</comment>
<evidence type="ECO:0000313" key="7">
    <source>
        <dbReference type="Proteomes" id="UP000821853"/>
    </source>
</evidence>
<evidence type="ECO:0000313" key="6">
    <source>
        <dbReference type="EMBL" id="KAH9379707.1"/>
    </source>
</evidence>
<name>A0A9J6GWY7_HAELO</name>
<dbReference type="InterPro" id="IPR048366">
    <property type="entry name" value="TNP-like_GBD"/>
</dbReference>
<dbReference type="EMBL" id="JABSTR010000010">
    <property type="protein sequence ID" value="KAH9379707.1"/>
    <property type="molecule type" value="Genomic_DNA"/>
</dbReference>
<evidence type="ECO:0000259" key="4">
    <source>
        <dbReference type="Pfam" id="PF21788"/>
    </source>
</evidence>
<evidence type="ECO:0000259" key="3">
    <source>
        <dbReference type="Pfam" id="PF21787"/>
    </source>
</evidence>
<feature type="domain" description="Transposable element P transposase-like RNase H C-terminal" evidence="5">
    <location>
        <begin position="699"/>
        <end position="731"/>
    </location>
</feature>
<keyword evidence="1" id="KW-0175">Coiled coil</keyword>
<evidence type="ECO:0000256" key="1">
    <source>
        <dbReference type="SAM" id="Coils"/>
    </source>
</evidence>
<dbReference type="InterPro" id="IPR048365">
    <property type="entry name" value="TNP-like_RNaseH_N"/>
</dbReference>
<organism evidence="6 7">
    <name type="scientific">Haemaphysalis longicornis</name>
    <name type="common">Bush tick</name>
    <dbReference type="NCBI Taxonomy" id="44386"/>
    <lineage>
        <taxon>Eukaryota</taxon>
        <taxon>Metazoa</taxon>
        <taxon>Ecdysozoa</taxon>
        <taxon>Arthropoda</taxon>
        <taxon>Chelicerata</taxon>
        <taxon>Arachnida</taxon>
        <taxon>Acari</taxon>
        <taxon>Parasitiformes</taxon>
        <taxon>Ixodida</taxon>
        <taxon>Ixodoidea</taxon>
        <taxon>Ixodidae</taxon>
        <taxon>Haemaphysalinae</taxon>
        <taxon>Haemaphysalis</taxon>
    </lineage>
</organism>
<accession>A0A9J6GWY7</accession>
<dbReference type="InterPro" id="IPR048367">
    <property type="entry name" value="TNP-like_RNaseH_C"/>
</dbReference>
<dbReference type="OMA" id="CGFDTRF"/>
<feature type="region of interest" description="Disordered" evidence="2">
    <location>
        <begin position="1"/>
        <end position="28"/>
    </location>
</feature>
<reference evidence="6 7" key="1">
    <citation type="journal article" date="2020" name="Cell">
        <title>Large-Scale Comparative Analyses of Tick Genomes Elucidate Their Genetic Diversity and Vector Capacities.</title>
        <authorList>
            <consortium name="Tick Genome and Microbiome Consortium (TIGMIC)"/>
            <person name="Jia N."/>
            <person name="Wang J."/>
            <person name="Shi W."/>
            <person name="Du L."/>
            <person name="Sun Y."/>
            <person name="Zhan W."/>
            <person name="Jiang J.F."/>
            <person name="Wang Q."/>
            <person name="Zhang B."/>
            <person name="Ji P."/>
            <person name="Bell-Sakyi L."/>
            <person name="Cui X.M."/>
            <person name="Yuan T.T."/>
            <person name="Jiang B.G."/>
            <person name="Yang W.F."/>
            <person name="Lam T.T."/>
            <person name="Chang Q.C."/>
            <person name="Ding S.J."/>
            <person name="Wang X.J."/>
            <person name="Zhu J.G."/>
            <person name="Ruan X.D."/>
            <person name="Zhao L."/>
            <person name="Wei J.T."/>
            <person name="Ye R.Z."/>
            <person name="Que T.C."/>
            <person name="Du C.H."/>
            <person name="Zhou Y.H."/>
            <person name="Cheng J.X."/>
            <person name="Dai P.F."/>
            <person name="Guo W.B."/>
            <person name="Han X.H."/>
            <person name="Huang E.J."/>
            <person name="Li L.F."/>
            <person name="Wei W."/>
            <person name="Gao Y.C."/>
            <person name="Liu J.Z."/>
            <person name="Shao H.Z."/>
            <person name="Wang X."/>
            <person name="Wang C.C."/>
            <person name="Yang T.C."/>
            <person name="Huo Q.B."/>
            <person name="Li W."/>
            <person name="Chen H.Y."/>
            <person name="Chen S.E."/>
            <person name="Zhou L.G."/>
            <person name="Ni X.B."/>
            <person name="Tian J.H."/>
            <person name="Sheng Y."/>
            <person name="Liu T."/>
            <person name="Pan Y.S."/>
            <person name="Xia L.Y."/>
            <person name="Li J."/>
            <person name="Zhao F."/>
            <person name="Cao W.C."/>
        </authorList>
    </citation>
    <scope>NUCLEOTIDE SEQUENCE [LARGE SCALE GENOMIC DNA]</scope>
    <source>
        <strain evidence="6">HaeL-2018</strain>
    </source>
</reference>
<evidence type="ECO:0008006" key="8">
    <source>
        <dbReference type="Google" id="ProtNLM"/>
    </source>
</evidence>
<evidence type="ECO:0000259" key="5">
    <source>
        <dbReference type="Pfam" id="PF21789"/>
    </source>
</evidence>
<evidence type="ECO:0000256" key="2">
    <source>
        <dbReference type="SAM" id="MobiDB-lite"/>
    </source>
</evidence>